<organism evidence="1 2">
    <name type="scientific">Lipomyces kononenkoae</name>
    <name type="common">Yeast</name>
    <dbReference type="NCBI Taxonomy" id="34357"/>
    <lineage>
        <taxon>Eukaryota</taxon>
        <taxon>Fungi</taxon>
        <taxon>Dikarya</taxon>
        <taxon>Ascomycota</taxon>
        <taxon>Saccharomycotina</taxon>
        <taxon>Lipomycetes</taxon>
        <taxon>Lipomycetales</taxon>
        <taxon>Lipomycetaceae</taxon>
        <taxon>Lipomyces</taxon>
    </lineage>
</organism>
<reference evidence="2" key="1">
    <citation type="journal article" date="2024" name="Front. Bioeng. Biotechnol.">
        <title>Genome-scale model development and genomic sequencing of the oleaginous clade Lipomyces.</title>
        <authorList>
            <person name="Czajka J.J."/>
            <person name="Han Y."/>
            <person name="Kim J."/>
            <person name="Mondo S.J."/>
            <person name="Hofstad B.A."/>
            <person name="Robles A."/>
            <person name="Haridas S."/>
            <person name="Riley R."/>
            <person name="LaButti K."/>
            <person name="Pangilinan J."/>
            <person name="Andreopoulos W."/>
            <person name="Lipzen A."/>
            <person name="Yan J."/>
            <person name="Wang M."/>
            <person name="Ng V."/>
            <person name="Grigoriev I.V."/>
            <person name="Spatafora J.W."/>
            <person name="Magnuson J.K."/>
            <person name="Baker S.E."/>
            <person name="Pomraning K.R."/>
        </authorList>
    </citation>
    <scope>NUCLEOTIDE SEQUENCE [LARGE SCALE GENOMIC DNA]</scope>
    <source>
        <strain evidence="2">CBS 7786</strain>
    </source>
</reference>
<dbReference type="Proteomes" id="UP001433508">
    <property type="component" value="Unassembled WGS sequence"/>
</dbReference>
<protein>
    <submittedName>
        <fullName evidence="1">Uncharacterized protein</fullName>
    </submittedName>
</protein>
<comment type="caution">
    <text evidence="1">The sequence shown here is derived from an EMBL/GenBank/DDBJ whole genome shotgun (WGS) entry which is preliminary data.</text>
</comment>
<name>A0ACC3T1E4_LIPKO</name>
<evidence type="ECO:0000313" key="2">
    <source>
        <dbReference type="Proteomes" id="UP001433508"/>
    </source>
</evidence>
<sequence>MSGYFIPTDFDNDSASFVVPREKTMVRLRVRSGCLTCRKRKVKCDEHRPSCHNCERLSRLCIYSEAIRHRRFSTSNSRPSHQVEKIARQNPTVSHLDNIRNSGSITETSLPDSNFESVIDPMTEPTTGGELEHDLTDANAHFEAGNSGDIVLHCIDSFDSERDLTRMDLSFELGATCIVPSTTSGQAQSSSFAYFLENVEPVFIAPYDMLNWIRVRSYIAEMGSNNSVVAAAISCVEALYDAEKRGQDTANSISLYYIAKTHYTMMLEDELQDLETTLVVTFLLTCFEVTAQQETVSIMMKGEGAFVRRFELLVQQRPWTPVASRIEVWLKLLHAKALRLGGRGLLSAKVNKLLSVEMVPTPGLSHLNCALEAVDILYDSLTAPLFEFYVQTQLVGMQVSGMNRHHRSRCSPEDELDADCVAQHIRKNLRSVWQQRPSILSVSHVDLRGRFTDAQVNDLCSLIDICNAAYFAEVVHLGRAHGEFLALTSEGLEATRQIRTIVDNSWSRTNLVDPGLMSSIFLYGLEAAGDGGSWAVQRVRQINNPLCRSNFAADLLDGVVQEQRKTGHRVDCRYFCMDKFGVSPPFL</sequence>
<proteinExistence type="predicted"/>
<accession>A0ACC3T1E4</accession>
<evidence type="ECO:0000313" key="1">
    <source>
        <dbReference type="EMBL" id="KAK9237693.1"/>
    </source>
</evidence>
<keyword evidence="2" id="KW-1185">Reference proteome</keyword>
<gene>
    <name evidence="1" type="ORF">V1525DRAFT_147409</name>
</gene>
<dbReference type="EMBL" id="MU971365">
    <property type="protein sequence ID" value="KAK9237693.1"/>
    <property type="molecule type" value="Genomic_DNA"/>
</dbReference>